<feature type="signal peptide" evidence="1">
    <location>
        <begin position="1"/>
        <end position="20"/>
    </location>
</feature>
<dbReference type="Pfam" id="PF04314">
    <property type="entry name" value="PCuAC"/>
    <property type="match status" value="1"/>
</dbReference>
<dbReference type="PANTHER" id="PTHR36302">
    <property type="entry name" value="BLR7088 PROTEIN"/>
    <property type="match status" value="1"/>
</dbReference>
<dbReference type="SUPFAM" id="SSF110087">
    <property type="entry name" value="DR1885-like metal-binding protein"/>
    <property type="match status" value="1"/>
</dbReference>
<evidence type="ECO:0000313" key="3">
    <source>
        <dbReference type="Proteomes" id="UP000596977"/>
    </source>
</evidence>
<dbReference type="RefSeq" id="WP_127074260.1">
    <property type="nucleotide sequence ID" value="NZ_BMKB01000003.1"/>
</dbReference>
<dbReference type="OrthoDB" id="9796962at2"/>
<organism evidence="2 3">
    <name type="scientific">Pelagibacterium lentulum</name>
    <dbReference type="NCBI Taxonomy" id="2029865"/>
    <lineage>
        <taxon>Bacteria</taxon>
        <taxon>Pseudomonadati</taxon>
        <taxon>Pseudomonadota</taxon>
        <taxon>Alphaproteobacteria</taxon>
        <taxon>Hyphomicrobiales</taxon>
        <taxon>Devosiaceae</taxon>
        <taxon>Pelagibacterium</taxon>
    </lineage>
</organism>
<dbReference type="AlphaFoldDB" id="A0A916VXE9"/>
<protein>
    <recommendedName>
        <fullName evidence="4">Copper chaperone PCu(A)C</fullName>
    </recommendedName>
</protein>
<evidence type="ECO:0000256" key="1">
    <source>
        <dbReference type="SAM" id="SignalP"/>
    </source>
</evidence>
<dbReference type="InterPro" id="IPR058248">
    <property type="entry name" value="Lxx211020-like"/>
</dbReference>
<gene>
    <name evidence="2" type="ORF">GCM10011499_19170</name>
</gene>
<dbReference type="PANTHER" id="PTHR36302:SF1">
    <property type="entry name" value="COPPER CHAPERONE PCU(A)C"/>
    <property type="match status" value="1"/>
</dbReference>
<sequence length="165" mass="17238">MNRILSFGIAAMLLATPVFAHDHAAHDTVAAGSLEISGAFTRATNPGAPVAGGYFSVTNNGDTDDRLVAVEANISERVEIHEMTMVNDVMNMRELPDGLPVPAGETVNLAPGGYHLMFMNLTTSLVEGETVDVVLVFEEAGEVPVTLSVESAGARSASGHNAHGH</sequence>
<evidence type="ECO:0000313" key="2">
    <source>
        <dbReference type="EMBL" id="GGA49461.1"/>
    </source>
</evidence>
<dbReference type="Gene3D" id="2.60.40.1890">
    <property type="entry name" value="PCu(A)C copper chaperone"/>
    <property type="match status" value="1"/>
</dbReference>
<feature type="chain" id="PRO_5037954823" description="Copper chaperone PCu(A)C" evidence="1">
    <location>
        <begin position="21"/>
        <end position="165"/>
    </location>
</feature>
<accession>A0A916VXE9</accession>
<keyword evidence="3" id="KW-1185">Reference proteome</keyword>
<comment type="caution">
    <text evidence="2">The sequence shown here is derived from an EMBL/GenBank/DDBJ whole genome shotgun (WGS) entry which is preliminary data.</text>
</comment>
<dbReference type="InterPro" id="IPR036182">
    <property type="entry name" value="PCuAC_sf"/>
</dbReference>
<reference evidence="2 3" key="1">
    <citation type="journal article" date="2014" name="Int. J. Syst. Evol. Microbiol.">
        <title>Complete genome sequence of Corynebacterium casei LMG S-19264T (=DSM 44701T), isolated from a smear-ripened cheese.</title>
        <authorList>
            <consortium name="US DOE Joint Genome Institute (JGI-PGF)"/>
            <person name="Walter F."/>
            <person name="Albersmeier A."/>
            <person name="Kalinowski J."/>
            <person name="Ruckert C."/>
        </authorList>
    </citation>
    <scope>NUCLEOTIDE SEQUENCE [LARGE SCALE GENOMIC DNA]</scope>
    <source>
        <strain evidence="2 3">CGMCC 1.15896</strain>
    </source>
</reference>
<proteinExistence type="predicted"/>
<evidence type="ECO:0008006" key="4">
    <source>
        <dbReference type="Google" id="ProtNLM"/>
    </source>
</evidence>
<dbReference type="InterPro" id="IPR007410">
    <property type="entry name" value="LpqE-like"/>
</dbReference>
<name>A0A916VXE9_9HYPH</name>
<dbReference type="Proteomes" id="UP000596977">
    <property type="component" value="Unassembled WGS sequence"/>
</dbReference>
<keyword evidence="1" id="KW-0732">Signal</keyword>
<dbReference type="EMBL" id="BMKB01000003">
    <property type="protein sequence ID" value="GGA49461.1"/>
    <property type="molecule type" value="Genomic_DNA"/>
</dbReference>